<comment type="caution">
    <text evidence="2">The sequence shown here is derived from an EMBL/GenBank/DDBJ whole genome shotgun (WGS) entry which is preliminary data.</text>
</comment>
<gene>
    <name evidence="2" type="ORF">LCGC14_2800210</name>
</gene>
<evidence type="ECO:0000256" key="1">
    <source>
        <dbReference type="SAM" id="MobiDB-lite"/>
    </source>
</evidence>
<name>A0A0F9AWE9_9ZZZZ</name>
<reference evidence="2" key="1">
    <citation type="journal article" date="2015" name="Nature">
        <title>Complex archaea that bridge the gap between prokaryotes and eukaryotes.</title>
        <authorList>
            <person name="Spang A."/>
            <person name="Saw J.H."/>
            <person name="Jorgensen S.L."/>
            <person name="Zaremba-Niedzwiedzka K."/>
            <person name="Martijn J."/>
            <person name="Lind A.E."/>
            <person name="van Eijk R."/>
            <person name="Schleper C."/>
            <person name="Guy L."/>
            <person name="Ettema T.J."/>
        </authorList>
    </citation>
    <scope>NUCLEOTIDE SEQUENCE</scope>
</reference>
<evidence type="ECO:0000313" key="2">
    <source>
        <dbReference type="EMBL" id="KKK82754.1"/>
    </source>
</evidence>
<feature type="non-terminal residue" evidence="2">
    <location>
        <position position="1"/>
    </location>
</feature>
<sequence>LAGFEGSAAPKEPELELDGGEPQAELGATELTDEQIDAIDTVDSLAGNTVDGVPVKEFINDVSDLTGDMETAKEA</sequence>
<dbReference type="AlphaFoldDB" id="A0A0F9AWE9"/>
<dbReference type="EMBL" id="LAZR01052525">
    <property type="protein sequence ID" value="KKK82754.1"/>
    <property type="molecule type" value="Genomic_DNA"/>
</dbReference>
<organism evidence="2">
    <name type="scientific">marine sediment metagenome</name>
    <dbReference type="NCBI Taxonomy" id="412755"/>
    <lineage>
        <taxon>unclassified sequences</taxon>
        <taxon>metagenomes</taxon>
        <taxon>ecological metagenomes</taxon>
    </lineage>
</organism>
<protein>
    <submittedName>
        <fullName evidence="2">Uncharacterized protein</fullName>
    </submittedName>
</protein>
<feature type="region of interest" description="Disordered" evidence="1">
    <location>
        <begin position="1"/>
        <end position="22"/>
    </location>
</feature>
<accession>A0A0F9AWE9</accession>
<proteinExistence type="predicted"/>